<accession>A0ABW5E1I3</accession>
<dbReference type="NCBIfam" id="TIGR00447">
    <property type="entry name" value="pth"/>
    <property type="match status" value="1"/>
</dbReference>
<organism evidence="10 11">
    <name type="scientific">Rubritalea spongiae</name>
    <dbReference type="NCBI Taxonomy" id="430797"/>
    <lineage>
        <taxon>Bacteria</taxon>
        <taxon>Pseudomonadati</taxon>
        <taxon>Verrucomicrobiota</taxon>
        <taxon>Verrucomicrobiia</taxon>
        <taxon>Verrucomicrobiales</taxon>
        <taxon>Rubritaleaceae</taxon>
        <taxon>Rubritalea</taxon>
    </lineage>
</organism>
<dbReference type="Pfam" id="PF01195">
    <property type="entry name" value="Pept_tRNA_hydro"/>
    <property type="match status" value="1"/>
</dbReference>
<feature type="binding site" evidence="7">
    <location>
        <position position="65"/>
    </location>
    <ligand>
        <name>tRNA</name>
        <dbReference type="ChEBI" id="CHEBI:17843"/>
    </ligand>
</feature>
<evidence type="ECO:0000256" key="3">
    <source>
        <dbReference type="ARBA" id="ARBA00022801"/>
    </source>
</evidence>
<dbReference type="SUPFAM" id="SSF53178">
    <property type="entry name" value="Peptidyl-tRNA hydrolase-like"/>
    <property type="match status" value="1"/>
</dbReference>
<feature type="active site" description="Proton acceptor" evidence="7">
    <location>
        <position position="21"/>
    </location>
</feature>
<dbReference type="GO" id="GO:0004045">
    <property type="term" value="F:peptidyl-tRNA hydrolase activity"/>
    <property type="evidence" value="ECO:0007669"/>
    <property type="project" value="UniProtKB-EC"/>
</dbReference>
<evidence type="ECO:0000256" key="2">
    <source>
        <dbReference type="ARBA" id="ARBA00022555"/>
    </source>
</evidence>
<dbReference type="InterPro" id="IPR001328">
    <property type="entry name" value="Pept_tRNA_hydro"/>
</dbReference>
<dbReference type="Gene3D" id="3.40.50.1470">
    <property type="entry name" value="Peptidyl-tRNA hydrolase"/>
    <property type="match status" value="1"/>
</dbReference>
<dbReference type="EMBL" id="JBHUJC010000020">
    <property type="protein sequence ID" value="MFD2276232.1"/>
    <property type="molecule type" value="Genomic_DNA"/>
</dbReference>
<dbReference type="PROSITE" id="PS01195">
    <property type="entry name" value="PEPT_TRNA_HYDROL_1"/>
    <property type="match status" value="1"/>
</dbReference>
<evidence type="ECO:0000313" key="11">
    <source>
        <dbReference type="Proteomes" id="UP001597297"/>
    </source>
</evidence>
<dbReference type="PANTHER" id="PTHR17224">
    <property type="entry name" value="PEPTIDYL-TRNA HYDROLASE"/>
    <property type="match status" value="1"/>
</dbReference>
<dbReference type="PROSITE" id="PS01196">
    <property type="entry name" value="PEPT_TRNA_HYDROL_2"/>
    <property type="match status" value="1"/>
</dbReference>
<keyword evidence="4 7" id="KW-0694">RNA-binding</keyword>
<evidence type="ECO:0000256" key="5">
    <source>
        <dbReference type="ARBA" id="ARBA00038063"/>
    </source>
</evidence>
<dbReference type="PANTHER" id="PTHR17224:SF1">
    <property type="entry name" value="PEPTIDYL-TRNA HYDROLASE"/>
    <property type="match status" value="1"/>
</dbReference>
<comment type="function">
    <text evidence="7">Hydrolyzes ribosome-free peptidyl-tRNAs (with 1 or more amino acids incorporated), which drop off the ribosome during protein synthesis, or as a result of ribosome stalling.</text>
</comment>
<evidence type="ECO:0000256" key="8">
    <source>
        <dbReference type="RuleBase" id="RU000673"/>
    </source>
</evidence>
<dbReference type="InterPro" id="IPR036416">
    <property type="entry name" value="Pept_tRNA_hydro_sf"/>
</dbReference>
<evidence type="ECO:0000256" key="1">
    <source>
        <dbReference type="ARBA" id="ARBA00013260"/>
    </source>
</evidence>
<protein>
    <recommendedName>
        <fullName evidence="6 7">Peptidyl-tRNA hydrolase</fullName>
        <shortName evidence="7">Pth</shortName>
        <ecNumber evidence="1 7">3.1.1.29</ecNumber>
    </recommendedName>
</protein>
<comment type="subunit">
    <text evidence="7">Monomer.</text>
</comment>
<dbReference type="CDD" id="cd00462">
    <property type="entry name" value="PTH"/>
    <property type="match status" value="1"/>
</dbReference>
<sequence>MAIKLVIGLGNPGRKYEGTRHNVGFDVLDLLSARSGAQFVNHLKWKSHIAKHPQALLMKPQTFMNESGVAAGAALRFYKWKPEQVLVVFDDVSLPVGSLRFRKSGSAGGHNGLKSLIQHFGSDDFPRLKVGIGGPKPGEMVGHVLGKFAPEERAEMENALARAADAVQLALSDGLEAAANVHNVKNKS</sequence>
<feature type="site" description="Stabilizes the basic form of H active site to accept a proton" evidence="7">
    <location>
        <position position="90"/>
    </location>
</feature>
<evidence type="ECO:0000313" key="10">
    <source>
        <dbReference type="EMBL" id="MFD2276232.1"/>
    </source>
</evidence>
<dbReference type="EC" id="3.1.1.29" evidence="1 7"/>
<evidence type="ECO:0000256" key="7">
    <source>
        <dbReference type="HAMAP-Rule" id="MF_00083"/>
    </source>
</evidence>
<comment type="subcellular location">
    <subcellularLocation>
        <location evidence="7">Cytoplasm</location>
    </subcellularLocation>
</comment>
<dbReference type="InterPro" id="IPR018171">
    <property type="entry name" value="Pept_tRNA_hydro_CS"/>
</dbReference>
<evidence type="ECO:0000256" key="9">
    <source>
        <dbReference type="RuleBase" id="RU004320"/>
    </source>
</evidence>
<gene>
    <name evidence="7 10" type="primary">pth</name>
    <name evidence="10" type="ORF">ACFSQZ_07115</name>
</gene>
<proteinExistence type="inferred from homology"/>
<feature type="binding site" evidence="7">
    <location>
        <position position="16"/>
    </location>
    <ligand>
        <name>tRNA</name>
        <dbReference type="ChEBI" id="CHEBI:17843"/>
    </ligand>
</feature>
<dbReference type="HAMAP" id="MF_00083">
    <property type="entry name" value="Pept_tRNA_hydro_bact"/>
    <property type="match status" value="1"/>
</dbReference>
<evidence type="ECO:0000256" key="4">
    <source>
        <dbReference type="ARBA" id="ARBA00022884"/>
    </source>
</evidence>
<evidence type="ECO:0000256" key="6">
    <source>
        <dbReference type="ARBA" id="ARBA00050038"/>
    </source>
</evidence>
<name>A0ABW5E1I3_9BACT</name>
<keyword evidence="2 7" id="KW-0820">tRNA-binding</keyword>
<comment type="caution">
    <text evidence="10">The sequence shown here is derived from an EMBL/GenBank/DDBJ whole genome shotgun (WGS) entry which is preliminary data.</text>
</comment>
<keyword evidence="3 7" id="KW-0378">Hydrolase</keyword>
<keyword evidence="11" id="KW-1185">Reference proteome</keyword>
<feature type="site" description="Discriminates between blocked and unblocked aminoacyl-tRNA" evidence="7">
    <location>
        <position position="11"/>
    </location>
</feature>
<reference evidence="11" key="1">
    <citation type="journal article" date="2019" name="Int. J. Syst. Evol. Microbiol.">
        <title>The Global Catalogue of Microorganisms (GCM) 10K type strain sequencing project: providing services to taxonomists for standard genome sequencing and annotation.</title>
        <authorList>
            <consortium name="The Broad Institute Genomics Platform"/>
            <consortium name="The Broad Institute Genome Sequencing Center for Infectious Disease"/>
            <person name="Wu L."/>
            <person name="Ma J."/>
        </authorList>
    </citation>
    <scope>NUCLEOTIDE SEQUENCE [LARGE SCALE GENOMIC DNA]</scope>
    <source>
        <strain evidence="11">JCM 16545</strain>
    </source>
</reference>
<comment type="catalytic activity">
    <reaction evidence="7 8">
        <text>an N-acyl-L-alpha-aminoacyl-tRNA + H2O = an N-acyl-L-amino acid + a tRNA + H(+)</text>
        <dbReference type="Rhea" id="RHEA:54448"/>
        <dbReference type="Rhea" id="RHEA-COMP:10123"/>
        <dbReference type="Rhea" id="RHEA-COMP:13883"/>
        <dbReference type="ChEBI" id="CHEBI:15377"/>
        <dbReference type="ChEBI" id="CHEBI:15378"/>
        <dbReference type="ChEBI" id="CHEBI:59874"/>
        <dbReference type="ChEBI" id="CHEBI:78442"/>
        <dbReference type="ChEBI" id="CHEBI:138191"/>
        <dbReference type="EC" id="3.1.1.29"/>
    </reaction>
</comment>
<keyword evidence="7" id="KW-0963">Cytoplasm</keyword>
<comment type="similarity">
    <text evidence="5 7 9">Belongs to the PTH family.</text>
</comment>
<feature type="binding site" evidence="7">
    <location>
        <position position="63"/>
    </location>
    <ligand>
        <name>tRNA</name>
        <dbReference type="ChEBI" id="CHEBI:17843"/>
    </ligand>
</feature>
<comment type="function">
    <text evidence="7">Catalyzes the release of premature peptidyl moieties from peptidyl-tRNA molecules trapped in stalled 50S ribosomal subunits, and thus maintains levels of free tRNAs and 50S ribosomes.</text>
</comment>
<dbReference type="RefSeq" id="WP_377094429.1">
    <property type="nucleotide sequence ID" value="NZ_JBHSJM010000001.1"/>
</dbReference>
<dbReference type="Proteomes" id="UP001597297">
    <property type="component" value="Unassembled WGS sequence"/>
</dbReference>
<feature type="binding site" evidence="7">
    <location>
        <position position="111"/>
    </location>
    <ligand>
        <name>tRNA</name>
        <dbReference type="ChEBI" id="CHEBI:17843"/>
    </ligand>
</feature>